<organism evidence="9 10">
    <name type="scientific">Promethearchaeum syntrophicum</name>
    <dbReference type="NCBI Taxonomy" id="2594042"/>
    <lineage>
        <taxon>Archaea</taxon>
        <taxon>Promethearchaeati</taxon>
        <taxon>Promethearchaeota</taxon>
        <taxon>Promethearchaeia</taxon>
        <taxon>Promethearchaeales</taxon>
        <taxon>Promethearchaeaceae</taxon>
        <taxon>Promethearchaeum</taxon>
    </lineage>
</organism>
<feature type="domain" description="Major facilitator superfamily (MFS) profile" evidence="8">
    <location>
        <begin position="12"/>
        <end position="403"/>
    </location>
</feature>
<dbReference type="InterPro" id="IPR011701">
    <property type="entry name" value="MFS"/>
</dbReference>
<dbReference type="PANTHER" id="PTHR43266:SF10">
    <property type="entry name" value="BACILYSIN EXPORTER BACE-RELATED"/>
    <property type="match status" value="1"/>
</dbReference>
<gene>
    <name evidence="9" type="ORF">DSAG12_03316</name>
</gene>
<evidence type="ECO:0000259" key="8">
    <source>
        <dbReference type="PROSITE" id="PS50850"/>
    </source>
</evidence>
<keyword evidence="4 7" id="KW-0812">Transmembrane</keyword>
<evidence type="ECO:0000313" key="10">
    <source>
        <dbReference type="Proteomes" id="UP000321408"/>
    </source>
</evidence>
<evidence type="ECO:0000256" key="5">
    <source>
        <dbReference type="ARBA" id="ARBA00022989"/>
    </source>
</evidence>
<dbReference type="OrthoDB" id="117970at2157"/>
<dbReference type="AlphaFoldDB" id="A0A5B9DDT3"/>
<dbReference type="RefSeq" id="WP_147664371.1">
    <property type="nucleotide sequence ID" value="NZ_CP042905.2"/>
</dbReference>
<evidence type="ECO:0000256" key="3">
    <source>
        <dbReference type="ARBA" id="ARBA00022475"/>
    </source>
</evidence>
<keyword evidence="2" id="KW-0813">Transport</keyword>
<evidence type="ECO:0000256" key="7">
    <source>
        <dbReference type="SAM" id="Phobius"/>
    </source>
</evidence>
<keyword evidence="10" id="KW-1185">Reference proteome</keyword>
<comment type="subcellular location">
    <subcellularLocation>
        <location evidence="1">Cell membrane</location>
        <topology evidence="1">Multi-pass membrane protein</topology>
    </subcellularLocation>
</comment>
<feature type="transmembrane region" description="Helical" evidence="7">
    <location>
        <begin position="173"/>
        <end position="192"/>
    </location>
</feature>
<keyword evidence="5 7" id="KW-1133">Transmembrane helix</keyword>
<dbReference type="Proteomes" id="UP000321408">
    <property type="component" value="Chromosome"/>
</dbReference>
<dbReference type="Pfam" id="PF07690">
    <property type="entry name" value="MFS_1"/>
    <property type="match status" value="1"/>
</dbReference>
<dbReference type="GeneID" id="41331283"/>
<feature type="transmembrane region" description="Helical" evidence="7">
    <location>
        <begin position="45"/>
        <end position="65"/>
    </location>
</feature>
<dbReference type="EMBL" id="CP042905">
    <property type="protein sequence ID" value="QEE17479.1"/>
    <property type="molecule type" value="Genomic_DNA"/>
</dbReference>
<evidence type="ECO:0000256" key="2">
    <source>
        <dbReference type="ARBA" id="ARBA00022448"/>
    </source>
</evidence>
<dbReference type="PANTHER" id="PTHR43266">
    <property type="entry name" value="MACROLIDE-EFFLUX PROTEIN"/>
    <property type="match status" value="1"/>
</dbReference>
<keyword evidence="6 7" id="KW-0472">Membrane</keyword>
<proteinExistence type="predicted"/>
<dbReference type="CDD" id="cd06173">
    <property type="entry name" value="MFS_MefA_like"/>
    <property type="match status" value="1"/>
</dbReference>
<protein>
    <submittedName>
        <fullName evidence="9">MFS transporter</fullName>
    </submittedName>
</protein>
<dbReference type="SUPFAM" id="SSF103473">
    <property type="entry name" value="MFS general substrate transporter"/>
    <property type="match status" value="1"/>
</dbReference>
<feature type="transmembrane region" description="Helical" evidence="7">
    <location>
        <begin position="77"/>
        <end position="99"/>
    </location>
</feature>
<accession>A0A5B9DDT3</accession>
<feature type="transmembrane region" description="Helical" evidence="7">
    <location>
        <begin position="313"/>
        <end position="338"/>
    </location>
</feature>
<dbReference type="InterPro" id="IPR020846">
    <property type="entry name" value="MFS_dom"/>
</dbReference>
<reference evidence="9 10" key="2">
    <citation type="journal article" date="2024" name="Int. J. Syst. Evol. Microbiol.">
        <title>Promethearchaeum syntrophicum gen. nov., sp. nov., an anaerobic, obligately syntrophic archaeon, the first isolate of the lineage 'Asgard' archaea, and proposal of the new archaeal phylum Promethearchaeota phyl. nov. and kingdom Promethearchaeati regn. nov.</title>
        <authorList>
            <person name="Imachi H."/>
            <person name="Nobu M.K."/>
            <person name="Kato S."/>
            <person name="Takaki Y."/>
            <person name="Miyazaki M."/>
            <person name="Miyata M."/>
            <person name="Ogawara M."/>
            <person name="Saito Y."/>
            <person name="Sakai S."/>
            <person name="Tahara Y.O."/>
            <person name="Takano Y."/>
            <person name="Tasumi E."/>
            <person name="Uematsu K."/>
            <person name="Yoshimura T."/>
            <person name="Itoh T."/>
            <person name="Ohkuma M."/>
            <person name="Takai K."/>
        </authorList>
    </citation>
    <scope>NUCLEOTIDE SEQUENCE [LARGE SCALE GENOMIC DNA]</scope>
    <source>
        <strain evidence="9 10">MK-D1</strain>
    </source>
</reference>
<keyword evidence="3" id="KW-1003">Cell membrane</keyword>
<feature type="transmembrane region" description="Helical" evidence="7">
    <location>
        <begin position="105"/>
        <end position="127"/>
    </location>
</feature>
<dbReference type="InterPro" id="IPR036259">
    <property type="entry name" value="MFS_trans_sf"/>
</dbReference>
<feature type="transmembrane region" description="Helical" evidence="7">
    <location>
        <begin position="148"/>
        <end position="167"/>
    </location>
</feature>
<dbReference type="GO" id="GO:0005886">
    <property type="term" value="C:plasma membrane"/>
    <property type="evidence" value="ECO:0007669"/>
    <property type="project" value="UniProtKB-SubCell"/>
</dbReference>
<name>A0A5B9DDT3_9ARCH</name>
<dbReference type="GO" id="GO:0022857">
    <property type="term" value="F:transmembrane transporter activity"/>
    <property type="evidence" value="ECO:0007669"/>
    <property type="project" value="InterPro"/>
</dbReference>
<reference evidence="9 10" key="1">
    <citation type="journal article" date="2020" name="Nature">
        <title>Isolation of an archaeon at the prokaryote-eukaryote interface.</title>
        <authorList>
            <person name="Imachi H."/>
            <person name="Nobu M.K."/>
            <person name="Nakahara N."/>
            <person name="Morono Y."/>
            <person name="Ogawara M."/>
            <person name="Takaki Y."/>
            <person name="Takano Y."/>
            <person name="Uematsu K."/>
            <person name="Ikuta T."/>
            <person name="Ito M."/>
            <person name="Matsui Y."/>
            <person name="Miyazaki M."/>
            <person name="Murata K."/>
            <person name="Saito Y."/>
            <person name="Sakai S."/>
            <person name="Song C."/>
            <person name="Tasumi E."/>
            <person name="Yamanaka Y."/>
            <person name="Yamaguchi T."/>
            <person name="Kamagata Y."/>
            <person name="Tamaki H."/>
            <person name="Takai K."/>
        </authorList>
    </citation>
    <scope>NUCLEOTIDE SEQUENCE [LARGE SCALE GENOMIC DNA]</scope>
    <source>
        <strain evidence="9 10">MK-D1</strain>
    </source>
</reference>
<feature type="transmembrane region" description="Helical" evidence="7">
    <location>
        <begin position="21"/>
        <end position="39"/>
    </location>
</feature>
<feature type="transmembrane region" description="Helical" evidence="7">
    <location>
        <begin position="225"/>
        <end position="250"/>
    </location>
</feature>
<feature type="transmembrane region" description="Helical" evidence="7">
    <location>
        <begin position="379"/>
        <end position="398"/>
    </location>
</feature>
<evidence type="ECO:0000313" key="9">
    <source>
        <dbReference type="EMBL" id="QEE17479.1"/>
    </source>
</evidence>
<dbReference type="Gene3D" id="1.20.1250.20">
    <property type="entry name" value="MFS general substrate transporter like domains"/>
    <property type="match status" value="1"/>
</dbReference>
<evidence type="ECO:0000256" key="6">
    <source>
        <dbReference type="ARBA" id="ARBA00023136"/>
    </source>
</evidence>
<dbReference type="PROSITE" id="PS50850">
    <property type="entry name" value="MFS"/>
    <property type="match status" value="1"/>
</dbReference>
<feature type="transmembrane region" description="Helical" evidence="7">
    <location>
        <begin position="291"/>
        <end position="307"/>
    </location>
</feature>
<evidence type="ECO:0000256" key="4">
    <source>
        <dbReference type="ARBA" id="ARBA00022692"/>
    </source>
</evidence>
<feature type="transmembrane region" description="Helical" evidence="7">
    <location>
        <begin position="350"/>
        <end position="373"/>
    </location>
</feature>
<feature type="transmembrane region" description="Helical" evidence="7">
    <location>
        <begin position="262"/>
        <end position="284"/>
    </location>
</feature>
<dbReference type="KEGG" id="psyt:DSAG12_03316"/>
<sequence length="424" mass="45822">MKNNFGSIWKVRFFSLWTGQALSLMSSELVQFSLIWWLTDTTSSAIVLAISTLIALLPKAILGPLIGALTDRWNRRVVLIVSDIVIALSLLFLIFNFSIGKVQIWHIYVTILIRAIGGTFHMSAMLASTSLMVPQKYLSRVAGMNQMINGIIMVVGPPIGALLINLMSISNVLLIDIIGAIMAVSPLLFISIPKQQNKTSLASANSIWKNIREGFRYIKQWHGAVEVLTISTLINFIMRPAFSLIAILVLNQFEGSELEFGFMGAAIGAGFFLGGMVLSFWGGFSRKMQTSLTAIIGAGLALFVVGITPTSGFILGIGAIFTAGFMMPLCIGPIEALIQSSVDPSIQGRIFSIINSASTFISPLSLAIAGIIFDSLGSQIWYLYGGISAVIIGIIGFTQQKIINFGCSQISSYSVREIKTTGSI</sequence>
<evidence type="ECO:0000256" key="1">
    <source>
        <dbReference type="ARBA" id="ARBA00004651"/>
    </source>
</evidence>